<evidence type="ECO:0000313" key="4">
    <source>
        <dbReference type="Proteomes" id="UP001385951"/>
    </source>
</evidence>
<dbReference type="InterPro" id="IPR000757">
    <property type="entry name" value="Beta-glucanase-like"/>
</dbReference>
<comment type="caution">
    <text evidence="3">The sequence shown here is derived from an EMBL/GenBank/DDBJ whole genome shotgun (WGS) entry which is preliminary data.</text>
</comment>
<dbReference type="Pfam" id="PF26113">
    <property type="entry name" value="GH16_XgeA"/>
    <property type="match status" value="1"/>
</dbReference>
<keyword evidence="4" id="KW-1185">Reference proteome</keyword>
<dbReference type="FunFam" id="2.60.120.200:FF:000179">
    <property type="entry name" value="Unplaced genomic scaffold supercont1.19, whole genome shotgun sequence"/>
    <property type="match status" value="1"/>
</dbReference>
<dbReference type="Gene3D" id="2.60.120.200">
    <property type="match status" value="1"/>
</dbReference>
<dbReference type="InterPro" id="IPR050546">
    <property type="entry name" value="Glycosyl_Hydrlase_16"/>
</dbReference>
<dbReference type="AlphaFoldDB" id="A0AAW0GLD0"/>
<organism evidence="3 4">
    <name type="scientific">Cerrena zonata</name>
    <dbReference type="NCBI Taxonomy" id="2478898"/>
    <lineage>
        <taxon>Eukaryota</taxon>
        <taxon>Fungi</taxon>
        <taxon>Dikarya</taxon>
        <taxon>Basidiomycota</taxon>
        <taxon>Agaricomycotina</taxon>
        <taxon>Agaricomycetes</taxon>
        <taxon>Polyporales</taxon>
        <taxon>Cerrenaceae</taxon>
        <taxon>Cerrena</taxon>
    </lineage>
</organism>
<evidence type="ECO:0000259" key="2">
    <source>
        <dbReference type="PROSITE" id="PS51762"/>
    </source>
</evidence>
<feature type="domain" description="GH16" evidence="2">
    <location>
        <begin position="1"/>
        <end position="324"/>
    </location>
</feature>
<proteinExistence type="predicted"/>
<dbReference type="PROSITE" id="PS51762">
    <property type="entry name" value="GH16_2"/>
    <property type="match status" value="1"/>
</dbReference>
<reference evidence="3 4" key="1">
    <citation type="submission" date="2022-09" db="EMBL/GenBank/DDBJ databases">
        <authorList>
            <person name="Palmer J.M."/>
        </authorList>
    </citation>
    <scope>NUCLEOTIDE SEQUENCE [LARGE SCALE GENOMIC DNA]</scope>
    <source>
        <strain evidence="3 4">DSM 7382</strain>
    </source>
</reference>
<dbReference type="EMBL" id="JASBNA010000007">
    <property type="protein sequence ID" value="KAK7689890.1"/>
    <property type="molecule type" value="Genomic_DNA"/>
</dbReference>
<dbReference type="SUPFAM" id="SSF49899">
    <property type="entry name" value="Concanavalin A-like lectins/glucanases"/>
    <property type="match status" value="1"/>
</dbReference>
<evidence type="ECO:0000256" key="1">
    <source>
        <dbReference type="SAM" id="SignalP"/>
    </source>
</evidence>
<dbReference type="Proteomes" id="UP001385951">
    <property type="component" value="Unassembled WGS sequence"/>
</dbReference>
<dbReference type="InterPro" id="IPR013320">
    <property type="entry name" value="ConA-like_dom_sf"/>
</dbReference>
<dbReference type="PANTHER" id="PTHR10963">
    <property type="entry name" value="GLYCOSYL HYDROLASE-RELATED"/>
    <property type="match status" value="1"/>
</dbReference>
<dbReference type="GO" id="GO:0004553">
    <property type="term" value="F:hydrolase activity, hydrolyzing O-glycosyl compounds"/>
    <property type="evidence" value="ECO:0007669"/>
    <property type="project" value="InterPro"/>
</dbReference>
<gene>
    <name evidence="3" type="ORF">QCA50_006529</name>
</gene>
<sequence length="360" mass="39310">MFFPKTRTLVCIGALLLPSLVGAQYQMVKEYMGQNFFDDWDFYDNFDNLTNGDVNYLSAKDASSQQLAFINDAGRAVMKVDNSSTLKFPNKRNSVRIASKSKYTIGSLWIADMTHVPFGCSVWPAWWSSAPTWPDGGEIDTFEGVNQVTMNQMGIHSSPGCIHSNTSVQSSTLINSTDCSIFANQNEGCIITNPTTKSYGAEFANAGGGVWVTEFAVKGISIWFFTRASMPDALQGNASTIDTAALGIPVANWPADGCSPPDFFEPQSLIFDITLCGDYAGNSNSFFQTCSGVCYQDWVLGSPSNYDNAFFEVNYVRVYGEPGELTVIGSSDALHSYTAETSLRMISVIAGLVTLLYMFL</sequence>
<dbReference type="GO" id="GO:0009251">
    <property type="term" value="P:glucan catabolic process"/>
    <property type="evidence" value="ECO:0007669"/>
    <property type="project" value="TreeGrafter"/>
</dbReference>
<accession>A0AAW0GLD0</accession>
<evidence type="ECO:0000313" key="3">
    <source>
        <dbReference type="EMBL" id="KAK7689890.1"/>
    </source>
</evidence>
<keyword evidence="1" id="KW-0732">Signal</keyword>
<feature type="signal peptide" evidence="1">
    <location>
        <begin position="1"/>
        <end position="23"/>
    </location>
</feature>
<protein>
    <recommendedName>
        <fullName evidence="2">GH16 domain-containing protein</fullName>
    </recommendedName>
</protein>
<name>A0AAW0GLD0_9APHY</name>
<dbReference type="PANTHER" id="PTHR10963:SF24">
    <property type="entry name" value="GLYCOSIDASE C21B10.07-RELATED"/>
    <property type="match status" value="1"/>
</dbReference>
<dbReference type="CDD" id="cd02181">
    <property type="entry name" value="GH16_fungal_Lam16A_glucanase"/>
    <property type="match status" value="1"/>
</dbReference>
<feature type="chain" id="PRO_5043631564" description="GH16 domain-containing protein" evidence="1">
    <location>
        <begin position="24"/>
        <end position="360"/>
    </location>
</feature>